<accession>A0A2H3JN04</accession>
<dbReference type="GO" id="GO:0000724">
    <property type="term" value="P:double-strand break repair via homologous recombination"/>
    <property type="evidence" value="ECO:0007669"/>
    <property type="project" value="TreeGrafter"/>
</dbReference>
<dbReference type="SUPFAM" id="SSF57850">
    <property type="entry name" value="RING/U-box"/>
    <property type="match status" value="1"/>
</dbReference>
<evidence type="ECO:0000256" key="8">
    <source>
        <dbReference type="ARBA" id="ARBA00022840"/>
    </source>
</evidence>
<reference evidence="14 15" key="1">
    <citation type="journal article" date="2012" name="Science">
        <title>The Paleozoic origin of enzymatic lignin decomposition reconstructed from 31 fungal genomes.</title>
        <authorList>
            <person name="Floudas D."/>
            <person name="Binder M."/>
            <person name="Riley R."/>
            <person name="Barry K."/>
            <person name="Blanchette R.A."/>
            <person name="Henrissat B."/>
            <person name="Martinez A.T."/>
            <person name="Otillar R."/>
            <person name="Spatafora J.W."/>
            <person name="Yadav J.S."/>
            <person name="Aerts A."/>
            <person name="Benoit I."/>
            <person name="Boyd A."/>
            <person name="Carlson A."/>
            <person name="Copeland A."/>
            <person name="Coutinho P.M."/>
            <person name="de Vries R.P."/>
            <person name="Ferreira P."/>
            <person name="Findley K."/>
            <person name="Foster B."/>
            <person name="Gaskell J."/>
            <person name="Glotzer D."/>
            <person name="Gorecki P."/>
            <person name="Heitman J."/>
            <person name="Hesse C."/>
            <person name="Hori C."/>
            <person name="Igarashi K."/>
            <person name="Jurgens J.A."/>
            <person name="Kallen N."/>
            <person name="Kersten P."/>
            <person name="Kohler A."/>
            <person name="Kuees U."/>
            <person name="Kumar T.K.A."/>
            <person name="Kuo A."/>
            <person name="LaButti K."/>
            <person name="Larrondo L.F."/>
            <person name="Lindquist E."/>
            <person name="Ling A."/>
            <person name="Lombard V."/>
            <person name="Lucas S."/>
            <person name="Lundell T."/>
            <person name="Martin R."/>
            <person name="McLaughlin D.J."/>
            <person name="Morgenstern I."/>
            <person name="Morin E."/>
            <person name="Murat C."/>
            <person name="Nagy L.G."/>
            <person name="Nolan M."/>
            <person name="Ohm R.A."/>
            <person name="Patyshakuliyeva A."/>
            <person name="Rokas A."/>
            <person name="Ruiz-Duenas F.J."/>
            <person name="Sabat G."/>
            <person name="Salamov A."/>
            <person name="Samejima M."/>
            <person name="Schmutz J."/>
            <person name="Slot J.C."/>
            <person name="St John F."/>
            <person name="Stenlid J."/>
            <person name="Sun H."/>
            <person name="Sun S."/>
            <person name="Syed K."/>
            <person name="Tsang A."/>
            <person name="Wiebenga A."/>
            <person name="Young D."/>
            <person name="Pisabarro A."/>
            <person name="Eastwood D.C."/>
            <person name="Martin F."/>
            <person name="Cullen D."/>
            <person name="Grigoriev I.V."/>
            <person name="Hibbett D.S."/>
        </authorList>
    </citation>
    <scope>NUCLEOTIDE SEQUENCE [LARGE SCALE GENOMIC DNA]</scope>
    <source>
        <strain evidence="14 15">MD-104</strain>
    </source>
</reference>
<dbReference type="GO" id="GO:0008270">
    <property type="term" value="F:zinc ion binding"/>
    <property type="evidence" value="ECO:0007669"/>
    <property type="project" value="UniProtKB-KW"/>
</dbReference>
<evidence type="ECO:0000256" key="10">
    <source>
        <dbReference type="SAM" id="MobiDB-lite"/>
    </source>
</evidence>
<dbReference type="GO" id="GO:0016787">
    <property type="term" value="F:hydrolase activity"/>
    <property type="evidence" value="ECO:0007669"/>
    <property type="project" value="UniProtKB-KW"/>
</dbReference>
<sequence length="822" mass="93205">MEDLNLRSKRDLLPGMEVRLLPHQIIGVNWMVRQERESPHKGGILADEMGLGKTVQMIATMALNQPDPDDSHRTTLVVVPAALLLQWKEEFEAKTNGLFSVYIHHGRDKLRTLRALGEHDVIITTYHTLNSDFSIPEDVESGQEMEYLVKNGGVLARMKWYRVILDEAQFVRNRGTRSSKSVAMLRAKYRWCLTGTPITNTLADIYGFLRFGRFRPWNDWESFNEHIAKVQLNDAPVAGLRAQEILKPLMLRRTKDAELEGEPLLQLPEKHVELVELEFSEEERELYDNFEKRARIQISRLIRSKRILKEHSTILVLILRLRQLCCHPQLILSLAEEFEDPTTIVGSELEKEVARANKLLGPAWVMEGVYIRTYDLQLTYMARARANQFDFDDESDEPEPTCPVCGDLFMNDSGRLLACGHEVCADCLEVMSTSPVVHNGEFGNEDERTNERIEKEFEAAATKGLRPCPTCKKMQDLRPSHVFRSSAFHPTSDEVRHAIRKAQDACRRSEPSQMLANARSLRKAPSKPKIANIDIASASSSEEDLPDIKQLLSHSASSPSTSKTKVKQKQKVGEDDSDDDDAEINLTMEEITGKRRAQKASGNDERGDSEQPHQMSDALIAAWRRNDDDMEPSTKMLALISSLQEWDACGDKTIVFSQWTSMLDLIETLFARHGIRSLRYDGKMHREAREAVLIQFRKAGGPKVILISTKCGGVGLNLTSANRIVNMDLAWNYASESQAYDRVHRLGQEKEVHVKRLVVRDTIEQRMLKLQETKTGNADTNQLLGLAETALGEGSGIKLHKLSVKELKDVSGIGIFEWRKLH</sequence>
<evidence type="ECO:0000256" key="6">
    <source>
        <dbReference type="ARBA" id="ARBA00022806"/>
    </source>
</evidence>
<keyword evidence="6" id="KW-0347">Helicase</keyword>
<dbReference type="Gene3D" id="3.40.50.300">
    <property type="entry name" value="P-loop containing nucleotide triphosphate hydrolases"/>
    <property type="match status" value="2"/>
</dbReference>
<dbReference type="PROSITE" id="PS51194">
    <property type="entry name" value="HELICASE_CTER"/>
    <property type="match status" value="1"/>
</dbReference>
<dbReference type="InterPro" id="IPR050628">
    <property type="entry name" value="SNF2_RAD54_helicase_TF"/>
</dbReference>
<dbReference type="InterPro" id="IPR014001">
    <property type="entry name" value="Helicase_ATP-bd"/>
</dbReference>
<evidence type="ECO:0000256" key="4">
    <source>
        <dbReference type="ARBA" id="ARBA00022771"/>
    </source>
</evidence>
<dbReference type="InterPro" id="IPR001650">
    <property type="entry name" value="Helicase_C-like"/>
</dbReference>
<dbReference type="SMART" id="SM00184">
    <property type="entry name" value="RING"/>
    <property type="match status" value="1"/>
</dbReference>
<dbReference type="SMART" id="SM00487">
    <property type="entry name" value="DEXDc"/>
    <property type="match status" value="1"/>
</dbReference>
<evidence type="ECO:0000259" key="11">
    <source>
        <dbReference type="PROSITE" id="PS50089"/>
    </source>
</evidence>
<dbReference type="PROSITE" id="PS50089">
    <property type="entry name" value="ZF_RING_2"/>
    <property type="match status" value="1"/>
</dbReference>
<dbReference type="OMA" id="VHIHHGK"/>
<dbReference type="STRING" id="742152.A0A2H3JN04"/>
<dbReference type="InterPro" id="IPR049730">
    <property type="entry name" value="SNF2/RAD54-like_C"/>
</dbReference>
<evidence type="ECO:0000256" key="1">
    <source>
        <dbReference type="ARBA" id="ARBA00007025"/>
    </source>
</evidence>
<dbReference type="InterPro" id="IPR001841">
    <property type="entry name" value="Znf_RING"/>
</dbReference>
<dbReference type="PANTHER" id="PTHR45626:SF16">
    <property type="entry name" value="ATP-DEPENDENT HELICASE ULS1"/>
    <property type="match status" value="1"/>
</dbReference>
<keyword evidence="8" id="KW-0067">ATP-binding</keyword>
<evidence type="ECO:0008006" key="16">
    <source>
        <dbReference type="Google" id="ProtNLM"/>
    </source>
</evidence>
<dbReference type="AlphaFoldDB" id="A0A2H3JN04"/>
<dbReference type="SUPFAM" id="SSF52540">
    <property type="entry name" value="P-loop containing nucleoside triphosphate hydrolases"/>
    <property type="match status" value="2"/>
</dbReference>
<dbReference type="Pfam" id="PF00176">
    <property type="entry name" value="SNF2-rel_dom"/>
    <property type="match status" value="1"/>
</dbReference>
<keyword evidence="4 9" id="KW-0863">Zinc-finger</keyword>
<dbReference type="GO" id="GO:0004386">
    <property type="term" value="F:helicase activity"/>
    <property type="evidence" value="ECO:0007669"/>
    <property type="project" value="UniProtKB-KW"/>
</dbReference>
<dbReference type="SMART" id="SM00490">
    <property type="entry name" value="HELICc"/>
    <property type="match status" value="1"/>
</dbReference>
<evidence type="ECO:0000256" key="3">
    <source>
        <dbReference type="ARBA" id="ARBA00022741"/>
    </source>
</evidence>
<evidence type="ECO:0000256" key="9">
    <source>
        <dbReference type="PROSITE-ProRule" id="PRU00175"/>
    </source>
</evidence>
<dbReference type="InterPro" id="IPR013083">
    <property type="entry name" value="Znf_RING/FYVE/PHD"/>
</dbReference>
<feature type="domain" description="RING-type" evidence="11">
    <location>
        <begin position="402"/>
        <end position="472"/>
    </location>
</feature>
<dbReference type="Proteomes" id="UP000218811">
    <property type="component" value="Unassembled WGS sequence"/>
</dbReference>
<keyword evidence="7" id="KW-0862">Zinc</keyword>
<dbReference type="Gene3D" id="3.30.40.10">
    <property type="entry name" value="Zinc/RING finger domain, C3HC4 (zinc finger)"/>
    <property type="match status" value="1"/>
</dbReference>
<feature type="domain" description="Helicase C-terminal" evidence="13">
    <location>
        <begin position="641"/>
        <end position="792"/>
    </location>
</feature>
<comment type="similarity">
    <text evidence="1">Belongs to the SNF2/RAD54 helicase family.</text>
</comment>
<dbReference type="InterPro" id="IPR000330">
    <property type="entry name" value="SNF2_N"/>
</dbReference>
<evidence type="ECO:0000256" key="5">
    <source>
        <dbReference type="ARBA" id="ARBA00022801"/>
    </source>
</evidence>
<dbReference type="EMBL" id="KB468135">
    <property type="protein sequence ID" value="PCH42875.1"/>
    <property type="molecule type" value="Genomic_DNA"/>
</dbReference>
<dbReference type="CDD" id="cd18008">
    <property type="entry name" value="DEXDc_SHPRH-like"/>
    <property type="match status" value="1"/>
</dbReference>
<dbReference type="GO" id="GO:0005634">
    <property type="term" value="C:nucleus"/>
    <property type="evidence" value="ECO:0007669"/>
    <property type="project" value="TreeGrafter"/>
</dbReference>
<dbReference type="InterPro" id="IPR038718">
    <property type="entry name" value="SNF2-like_sf"/>
</dbReference>
<dbReference type="PROSITE" id="PS51192">
    <property type="entry name" value="HELICASE_ATP_BIND_1"/>
    <property type="match status" value="1"/>
</dbReference>
<feature type="region of interest" description="Disordered" evidence="10">
    <location>
        <begin position="553"/>
        <end position="614"/>
    </location>
</feature>
<keyword evidence="2" id="KW-0479">Metal-binding</keyword>
<proteinExistence type="inferred from homology"/>
<feature type="compositionally biased region" description="Basic and acidic residues" evidence="10">
    <location>
        <begin position="602"/>
        <end position="611"/>
    </location>
</feature>
<dbReference type="PROSITE" id="PS00518">
    <property type="entry name" value="ZF_RING_1"/>
    <property type="match status" value="1"/>
</dbReference>
<dbReference type="GO" id="GO:0008094">
    <property type="term" value="F:ATP-dependent activity, acting on DNA"/>
    <property type="evidence" value="ECO:0007669"/>
    <property type="project" value="TreeGrafter"/>
</dbReference>
<dbReference type="PANTHER" id="PTHR45626">
    <property type="entry name" value="TRANSCRIPTION TERMINATION FACTOR 2-RELATED"/>
    <property type="match status" value="1"/>
</dbReference>
<keyword evidence="3" id="KW-0547">Nucleotide-binding</keyword>
<evidence type="ECO:0000313" key="15">
    <source>
        <dbReference type="Proteomes" id="UP000218811"/>
    </source>
</evidence>
<name>A0A2H3JN04_WOLCO</name>
<dbReference type="GO" id="GO:0005737">
    <property type="term" value="C:cytoplasm"/>
    <property type="evidence" value="ECO:0007669"/>
    <property type="project" value="TreeGrafter"/>
</dbReference>
<evidence type="ECO:0000259" key="12">
    <source>
        <dbReference type="PROSITE" id="PS51192"/>
    </source>
</evidence>
<dbReference type="InterPro" id="IPR027417">
    <property type="entry name" value="P-loop_NTPase"/>
</dbReference>
<keyword evidence="15" id="KW-1185">Reference proteome</keyword>
<evidence type="ECO:0000256" key="2">
    <source>
        <dbReference type="ARBA" id="ARBA00022723"/>
    </source>
</evidence>
<evidence type="ECO:0000259" key="13">
    <source>
        <dbReference type="PROSITE" id="PS51194"/>
    </source>
</evidence>
<evidence type="ECO:0000256" key="7">
    <source>
        <dbReference type="ARBA" id="ARBA00022833"/>
    </source>
</evidence>
<keyword evidence="5" id="KW-0378">Hydrolase</keyword>
<dbReference type="Gene3D" id="3.40.50.10810">
    <property type="entry name" value="Tandem AAA-ATPase domain"/>
    <property type="match status" value="1"/>
</dbReference>
<dbReference type="InterPro" id="IPR017907">
    <property type="entry name" value="Znf_RING_CS"/>
</dbReference>
<feature type="domain" description="Helicase ATP-binding" evidence="12">
    <location>
        <begin position="34"/>
        <end position="215"/>
    </location>
</feature>
<dbReference type="CDD" id="cd18793">
    <property type="entry name" value="SF2_C_SNF"/>
    <property type="match status" value="1"/>
</dbReference>
<gene>
    <name evidence="14" type="ORF">WOLCODRAFT_102715</name>
</gene>
<dbReference type="GO" id="GO:0005524">
    <property type="term" value="F:ATP binding"/>
    <property type="evidence" value="ECO:0007669"/>
    <property type="project" value="UniProtKB-KW"/>
</dbReference>
<evidence type="ECO:0000313" key="14">
    <source>
        <dbReference type="EMBL" id="PCH42875.1"/>
    </source>
</evidence>
<feature type="compositionally biased region" description="Low complexity" evidence="10">
    <location>
        <begin position="553"/>
        <end position="563"/>
    </location>
</feature>
<dbReference type="Pfam" id="PF00271">
    <property type="entry name" value="Helicase_C"/>
    <property type="match status" value="1"/>
</dbReference>
<organism evidence="14 15">
    <name type="scientific">Wolfiporia cocos (strain MD-104)</name>
    <name type="common">Brown rot fungus</name>
    <dbReference type="NCBI Taxonomy" id="742152"/>
    <lineage>
        <taxon>Eukaryota</taxon>
        <taxon>Fungi</taxon>
        <taxon>Dikarya</taxon>
        <taxon>Basidiomycota</taxon>
        <taxon>Agaricomycotina</taxon>
        <taxon>Agaricomycetes</taxon>
        <taxon>Polyporales</taxon>
        <taxon>Phaeolaceae</taxon>
        <taxon>Wolfiporia</taxon>
    </lineage>
</organism>
<protein>
    <recommendedName>
        <fullName evidence="16">Nucleoside triphosphate hydrolase protein</fullName>
    </recommendedName>
</protein>
<dbReference type="OrthoDB" id="423559at2759"/>